<evidence type="ECO:0000313" key="3">
    <source>
        <dbReference type="Proteomes" id="UP000029628"/>
    </source>
</evidence>
<reference evidence="2 3" key="1">
    <citation type="submission" date="2014-07" db="EMBL/GenBank/DDBJ databases">
        <authorList>
            <person name="McCorrison J."/>
            <person name="Sanka R."/>
            <person name="Torralba M."/>
            <person name="Gillis M."/>
            <person name="Haft D.H."/>
            <person name="Methe B."/>
            <person name="Sutton G."/>
            <person name="Nelson K.E."/>
        </authorList>
    </citation>
    <scope>NUCLEOTIDE SEQUENCE [LARGE SCALE GENOMIC DNA]</scope>
    <source>
        <strain evidence="2 3">DNF00314</strain>
    </source>
</reference>
<keyword evidence="3" id="KW-1185">Reference proteome</keyword>
<evidence type="ECO:0000313" key="2">
    <source>
        <dbReference type="EMBL" id="KGF47286.1"/>
    </source>
</evidence>
<gene>
    <name evidence="2" type="ORF">HMPREF0872_05405</name>
</gene>
<dbReference type="AlphaFoldDB" id="A0A096AL01"/>
<organism evidence="2 3">
    <name type="scientific">Veillonella montpellierensis DNF00314</name>
    <dbReference type="NCBI Taxonomy" id="1401067"/>
    <lineage>
        <taxon>Bacteria</taxon>
        <taxon>Bacillati</taxon>
        <taxon>Bacillota</taxon>
        <taxon>Negativicutes</taxon>
        <taxon>Veillonellales</taxon>
        <taxon>Veillonellaceae</taxon>
        <taxon>Veillonella</taxon>
    </lineage>
</organism>
<feature type="transmembrane region" description="Helical" evidence="1">
    <location>
        <begin position="40"/>
        <end position="61"/>
    </location>
</feature>
<name>A0A096AL01_9FIRM</name>
<keyword evidence="1" id="KW-1133">Transmembrane helix</keyword>
<dbReference type="RefSeq" id="WP_038152582.1">
    <property type="nucleotide sequence ID" value="NZ_JRNT01000014.1"/>
</dbReference>
<proteinExistence type="predicted"/>
<sequence length="68" mass="6947">MRQPFLSKKSLANSLAVCASTAVGYWAKDKSHRTVGDHVALGASVLGVGVTALGAAVLVLGKIKKVAK</sequence>
<comment type="caution">
    <text evidence="2">The sequence shown here is derived from an EMBL/GenBank/DDBJ whole genome shotgun (WGS) entry which is preliminary data.</text>
</comment>
<accession>A0A096AL01</accession>
<dbReference type="EMBL" id="JRNT01000014">
    <property type="protein sequence ID" value="KGF47286.1"/>
    <property type="molecule type" value="Genomic_DNA"/>
</dbReference>
<dbReference type="Proteomes" id="UP000029628">
    <property type="component" value="Unassembled WGS sequence"/>
</dbReference>
<evidence type="ECO:0000256" key="1">
    <source>
        <dbReference type="SAM" id="Phobius"/>
    </source>
</evidence>
<protein>
    <submittedName>
        <fullName evidence="2">Uncharacterized protein</fullName>
    </submittedName>
</protein>
<keyword evidence="1" id="KW-0812">Transmembrane</keyword>
<keyword evidence="1" id="KW-0472">Membrane</keyword>